<organism evidence="7">
    <name type="scientific">Micrurus paraensis</name>
    <dbReference type="NCBI Taxonomy" id="1970185"/>
    <lineage>
        <taxon>Eukaryota</taxon>
        <taxon>Metazoa</taxon>
        <taxon>Chordata</taxon>
        <taxon>Craniata</taxon>
        <taxon>Vertebrata</taxon>
        <taxon>Euteleostomi</taxon>
        <taxon>Lepidosauria</taxon>
        <taxon>Squamata</taxon>
        <taxon>Bifurcata</taxon>
        <taxon>Unidentata</taxon>
        <taxon>Episquamata</taxon>
        <taxon>Toxicofera</taxon>
        <taxon>Serpentes</taxon>
        <taxon>Colubroidea</taxon>
        <taxon>Elapidae</taxon>
        <taxon>Elapinae</taxon>
        <taxon>Micrurus</taxon>
    </lineage>
</organism>
<feature type="region of interest" description="Disordered" evidence="5">
    <location>
        <begin position="1"/>
        <end position="27"/>
    </location>
</feature>
<dbReference type="InterPro" id="IPR005828">
    <property type="entry name" value="MFS_sugar_transport-like"/>
</dbReference>
<proteinExistence type="predicted"/>
<accession>A0A2D4KD63</accession>
<feature type="transmembrane region" description="Helical" evidence="6">
    <location>
        <begin position="206"/>
        <end position="226"/>
    </location>
</feature>
<dbReference type="PANTHER" id="PTHR24064">
    <property type="entry name" value="SOLUTE CARRIER FAMILY 22 MEMBER"/>
    <property type="match status" value="1"/>
</dbReference>
<evidence type="ECO:0000256" key="4">
    <source>
        <dbReference type="ARBA" id="ARBA00023136"/>
    </source>
</evidence>
<feature type="transmembrane region" description="Helical" evidence="6">
    <location>
        <begin position="66"/>
        <end position="89"/>
    </location>
</feature>
<dbReference type="Gene3D" id="1.20.1250.20">
    <property type="entry name" value="MFS general substrate transporter like domains"/>
    <property type="match status" value="1"/>
</dbReference>
<dbReference type="Pfam" id="PF00083">
    <property type="entry name" value="Sugar_tr"/>
    <property type="match status" value="1"/>
</dbReference>
<evidence type="ECO:0008006" key="8">
    <source>
        <dbReference type="Google" id="ProtNLM"/>
    </source>
</evidence>
<feature type="transmembrane region" description="Helical" evidence="6">
    <location>
        <begin position="304"/>
        <end position="323"/>
    </location>
</feature>
<evidence type="ECO:0000256" key="2">
    <source>
        <dbReference type="ARBA" id="ARBA00022692"/>
    </source>
</evidence>
<name>A0A2D4KD63_9SAUR</name>
<keyword evidence="4 6" id="KW-0472">Membrane</keyword>
<feature type="region of interest" description="Disordered" evidence="5">
    <location>
        <begin position="418"/>
        <end position="446"/>
    </location>
</feature>
<feature type="transmembrane region" description="Helical" evidence="6">
    <location>
        <begin position="238"/>
        <end position="259"/>
    </location>
</feature>
<dbReference type="AlphaFoldDB" id="A0A2D4KD63"/>
<dbReference type="EMBL" id="IACL01053095">
    <property type="protein sequence ID" value="LAB06680.1"/>
    <property type="molecule type" value="Transcribed_RNA"/>
</dbReference>
<feature type="transmembrane region" description="Helical" evidence="6">
    <location>
        <begin position="96"/>
        <end position="119"/>
    </location>
</feature>
<dbReference type="GO" id="GO:0022857">
    <property type="term" value="F:transmembrane transporter activity"/>
    <property type="evidence" value="ECO:0007669"/>
    <property type="project" value="InterPro"/>
</dbReference>
<reference evidence="7" key="1">
    <citation type="submission" date="2017-07" db="EMBL/GenBank/DDBJ databases">
        <authorList>
            <person name="Mikheyev A."/>
            <person name="Grau M."/>
        </authorList>
    </citation>
    <scope>NUCLEOTIDE SEQUENCE</scope>
    <source>
        <tissue evidence="7">Venom_gland</tissue>
    </source>
</reference>
<feature type="compositionally biased region" description="Acidic residues" evidence="5">
    <location>
        <begin position="431"/>
        <end position="440"/>
    </location>
</feature>
<dbReference type="InterPro" id="IPR036259">
    <property type="entry name" value="MFS_trans_sf"/>
</dbReference>
<evidence type="ECO:0000256" key="1">
    <source>
        <dbReference type="ARBA" id="ARBA00004141"/>
    </source>
</evidence>
<protein>
    <recommendedName>
        <fullName evidence="8">Major facilitator superfamily (MFS) profile domain-containing protein</fullName>
    </recommendedName>
</protein>
<keyword evidence="3 6" id="KW-1133">Transmembrane helix</keyword>
<dbReference type="SUPFAM" id="SSF103473">
    <property type="entry name" value="MFS general substrate transporter"/>
    <property type="match status" value="1"/>
</dbReference>
<sequence length="446" mass="48970">MRDPRGGGGRPPPREYHHGGGRGLLSGGPDGPLPGVALRLAGRAAAGFGLDIVFAVANGFSPTYEFFAVSRFLVGVMNGGMSLVAFVLLNECLGTAYWALAGSLGCLFFAVGIAQYALLGYLIRSWRLLAVVVNLEGVLIFLLCLCIPESPRWLYSQGRLHEAEDSLYLIAKRNYKPKCTFSLKLPTAWRCKESCSIMDLFRNKILLGRTLVMLFIWFVCSLVYYGLTLNVGDLGGSIYGNLALSGLIEIPAYPLCVYLINQKWFGRKRTLAAFLFLGGLASLLVVFLPQQKAAGIFAVVNNRYLSLLGKLTISSAFNIVYIYTSELYPTVIRNVGMGTCSMFSRVGGIVAPFVPSLKVIYWCLPYIVFGVASVLSGILSLLLPETLNSPLLETLYDMPVCSYRRLEGEAMSLKILEDSQSDQDSSRTESDNEEFYDASEETQMIK</sequence>
<evidence type="ECO:0000313" key="7">
    <source>
        <dbReference type="EMBL" id="LAB06680.1"/>
    </source>
</evidence>
<evidence type="ECO:0000256" key="6">
    <source>
        <dbReference type="SAM" id="Phobius"/>
    </source>
</evidence>
<evidence type="ECO:0000256" key="5">
    <source>
        <dbReference type="SAM" id="MobiDB-lite"/>
    </source>
</evidence>
<dbReference type="GO" id="GO:0016020">
    <property type="term" value="C:membrane"/>
    <property type="evidence" value="ECO:0007669"/>
    <property type="project" value="UniProtKB-SubCell"/>
</dbReference>
<feature type="transmembrane region" description="Helical" evidence="6">
    <location>
        <begin position="125"/>
        <end position="147"/>
    </location>
</feature>
<feature type="transmembrane region" description="Helical" evidence="6">
    <location>
        <begin position="271"/>
        <end position="289"/>
    </location>
</feature>
<reference evidence="7" key="2">
    <citation type="submission" date="2017-11" db="EMBL/GenBank/DDBJ databases">
        <title>Coralsnake Venomics: Analyses of Venom Gland Transcriptomes and Proteomes of Six Brazilian Taxa.</title>
        <authorList>
            <person name="Aird S.D."/>
            <person name="Jorge da Silva N."/>
            <person name="Qiu L."/>
            <person name="Villar-Briones A."/>
            <person name="Aparecida-Saddi V."/>
            <person name="Campos-Telles M.P."/>
            <person name="Grau M."/>
            <person name="Mikheyev A.S."/>
        </authorList>
    </citation>
    <scope>NUCLEOTIDE SEQUENCE</scope>
    <source>
        <tissue evidence="7">Venom_gland</tissue>
    </source>
</reference>
<keyword evidence="2 6" id="KW-0812">Transmembrane</keyword>
<evidence type="ECO:0000256" key="3">
    <source>
        <dbReference type="ARBA" id="ARBA00022989"/>
    </source>
</evidence>
<comment type="subcellular location">
    <subcellularLocation>
        <location evidence="1">Membrane</location>
        <topology evidence="1">Multi-pass membrane protein</topology>
    </subcellularLocation>
</comment>